<accession>A0A0R1ZLD5</accession>
<dbReference type="InterPro" id="IPR008331">
    <property type="entry name" value="Ferritin_DPS_dom"/>
</dbReference>
<feature type="domain" description="Ferritin/DPS" evidence="1">
    <location>
        <begin position="32"/>
        <end position="174"/>
    </location>
</feature>
<comment type="caution">
    <text evidence="2">The sequence shown here is derived from an EMBL/GenBank/DDBJ whole genome shotgun (WGS) entry which is preliminary data.</text>
</comment>
<dbReference type="RefSeq" id="WP_054680009.1">
    <property type="nucleotide sequence ID" value="NZ_AYYO01000012.1"/>
</dbReference>
<protein>
    <submittedName>
        <fullName evidence="2">Stress induced DNA binding protein</fullName>
    </submittedName>
</protein>
<dbReference type="STRING" id="1291052.FC18_GL001002"/>
<evidence type="ECO:0000313" key="2">
    <source>
        <dbReference type="EMBL" id="KRM55809.1"/>
    </source>
</evidence>
<dbReference type="Proteomes" id="UP000051679">
    <property type="component" value="Unassembled WGS sequence"/>
</dbReference>
<dbReference type="AlphaFoldDB" id="A0A0R1ZLD5"/>
<name>A0A0R1ZLD5_9LACO</name>
<dbReference type="OrthoDB" id="9797023at2"/>
<dbReference type="Pfam" id="PF00210">
    <property type="entry name" value="Ferritin"/>
    <property type="match status" value="1"/>
</dbReference>
<dbReference type="InterPro" id="IPR009078">
    <property type="entry name" value="Ferritin-like_SF"/>
</dbReference>
<keyword evidence="3" id="KW-1185">Reference proteome</keyword>
<dbReference type="EMBL" id="AYYO01000012">
    <property type="protein sequence ID" value="KRM55809.1"/>
    <property type="molecule type" value="Genomic_DNA"/>
</dbReference>
<reference evidence="2 3" key="1">
    <citation type="journal article" date="2015" name="Genome Announc.">
        <title>Expanding the biotechnology potential of lactobacilli through comparative genomics of 213 strains and associated genera.</title>
        <authorList>
            <person name="Sun Z."/>
            <person name="Harris H.M."/>
            <person name="McCann A."/>
            <person name="Guo C."/>
            <person name="Argimon S."/>
            <person name="Zhang W."/>
            <person name="Yang X."/>
            <person name="Jeffery I.B."/>
            <person name="Cooney J.C."/>
            <person name="Kagawa T.F."/>
            <person name="Liu W."/>
            <person name="Song Y."/>
            <person name="Salvetti E."/>
            <person name="Wrobel A."/>
            <person name="Rasinkangas P."/>
            <person name="Parkhill J."/>
            <person name="Rea M.C."/>
            <person name="O'Sullivan O."/>
            <person name="Ritari J."/>
            <person name="Douillard F.P."/>
            <person name="Paul Ross R."/>
            <person name="Yang R."/>
            <person name="Briner A.E."/>
            <person name="Felis G.E."/>
            <person name="de Vos W.M."/>
            <person name="Barrangou R."/>
            <person name="Klaenhammer T.R."/>
            <person name="Caufield P.W."/>
            <person name="Cui Y."/>
            <person name="Zhang H."/>
            <person name="O'Toole P.W."/>
        </authorList>
    </citation>
    <scope>NUCLEOTIDE SEQUENCE [LARGE SCALE GENOMIC DNA]</scope>
    <source>
        <strain evidence="2 3">DSM 20505</strain>
    </source>
</reference>
<proteinExistence type="predicted"/>
<organism evidence="2 3">
    <name type="scientific">Lacticaseibacillus sharpeae JCM 1186 = DSM 20505</name>
    <dbReference type="NCBI Taxonomy" id="1291052"/>
    <lineage>
        <taxon>Bacteria</taxon>
        <taxon>Bacillati</taxon>
        <taxon>Bacillota</taxon>
        <taxon>Bacilli</taxon>
        <taxon>Lactobacillales</taxon>
        <taxon>Lactobacillaceae</taxon>
        <taxon>Lacticaseibacillus</taxon>
    </lineage>
</organism>
<dbReference type="PATRIC" id="fig|1291052.5.peg.1014"/>
<sequence length="186" mass="20770">MTEFNADIVKKYTDEQAQAEHDHHVPTAGAMTNHILSNHVILTNRLHQAAWFVKGLAATQLAADFKATNAENSAWIDRIADALLDENEIPASITSEYTAWTMLEEHGESKYLDAAGIIDGLVHDFNTDNLFVTRAIALAEKENRPAFAATLTELFGWNNRQIRQYQALLGNDARTGLDEEDDDDED</sequence>
<dbReference type="Gene3D" id="1.20.1260.10">
    <property type="match status" value="1"/>
</dbReference>
<dbReference type="SUPFAM" id="SSF47240">
    <property type="entry name" value="Ferritin-like"/>
    <property type="match status" value="1"/>
</dbReference>
<evidence type="ECO:0000259" key="1">
    <source>
        <dbReference type="Pfam" id="PF00210"/>
    </source>
</evidence>
<gene>
    <name evidence="2" type="ORF">FC18_GL001002</name>
</gene>
<dbReference type="InterPro" id="IPR012347">
    <property type="entry name" value="Ferritin-like"/>
</dbReference>
<dbReference type="GO" id="GO:0008199">
    <property type="term" value="F:ferric iron binding"/>
    <property type="evidence" value="ECO:0007669"/>
    <property type="project" value="InterPro"/>
</dbReference>
<evidence type="ECO:0000313" key="3">
    <source>
        <dbReference type="Proteomes" id="UP000051679"/>
    </source>
</evidence>